<proteinExistence type="predicted"/>
<sequence>MCSICNTFDSVSCSKRVIEYSAECKEIFEEERHVTLALCSGNLRAFLHRRDLHSSAHNEMSQSIESGEHGVKAFGKAFETNRSSPK</sequence>
<accession>A0A4Y2B0G4</accession>
<gene>
    <name evidence="1" type="ORF">AVEN_34713_1</name>
</gene>
<dbReference type="EMBL" id="BGPR01000043">
    <property type="protein sequence ID" value="GBL85563.1"/>
    <property type="molecule type" value="Genomic_DNA"/>
</dbReference>
<protein>
    <submittedName>
        <fullName evidence="1">Uncharacterized protein</fullName>
    </submittedName>
</protein>
<dbReference type="Proteomes" id="UP000499080">
    <property type="component" value="Unassembled WGS sequence"/>
</dbReference>
<comment type="caution">
    <text evidence="1">The sequence shown here is derived from an EMBL/GenBank/DDBJ whole genome shotgun (WGS) entry which is preliminary data.</text>
</comment>
<name>A0A4Y2B0G4_ARAVE</name>
<evidence type="ECO:0000313" key="1">
    <source>
        <dbReference type="EMBL" id="GBL85563.1"/>
    </source>
</evidence>
<evidence type="ECO:0000313" key="2">
    <source>
        <dbReference type="Proteomes" id="UP000499080"/>
    </source>
</evidence>
<keyword evidence="2" id="KW-1185">Reference proteome</keyword>
<organism evidence="1 2">
    <name type="scientific">Araneus ventricosus</name>
    <name type="common">Orbweaver spider</name>
    <name type="synonym">Epeira ventricosa</name>
    <dbReference type="NCBI Taxonomy" id="182803"/>
    <lineage>
        <taxon>Eukaryota</taxon>
        <taxon>Metazoa</taxon>
        <taxon>Ecdysozoa</taxon>
        <taxon>Arthropoda</taxon>
        <taxon>Chelicerata</taxon>
        <taxon>Arachnida</taxon>
        <taxon>Araneae</taxon>
        <taxon>Araneomorphae</taxon>
        <taxon>Entelegynae</taxon>
        <taxon>Araneoidea</taxon>
        <taxon>Araneidae</taxon>
        <taxon>Araneus</taxon>
    </lineage>
</organism>
<dbReference type="AlphaFoldDB" id="A0A4Y2B0G4"/>
<reference evidence="1 2" key="1">
    <citation type="journal article" date="2019" name="Sci. Rep.">
        <title>Orb-weaving spider Araneus ventricosus genome elucidates the spidroin gene catalogue.</title>
        <authorList>
            <person name="Kono N."/>
            <person name="Nakamura H."/>
            <person name="Ohtoshi R."/>
            <person name="Moran D.A.P."/>
            <person name="Shinohara A."/>
            <person name="Yoshida Y."/>
            <person name="Fujiwara M."/>
            <person name="Mori M."/>
            <person name="Tomita M."/>
            <person name="Arakawa K."/>
        </authorList>
    </citation>
    <scope>NUCLEOTIDE SEQUENCE [LARGE SCALE GENOMIC DNA]</scope>
</reference>